<dbReference type="AlphaFoldDB" id="M1W0B9"/>
<evidence type="ECO:0000313" key="3">
    <source>
        <dbReference type="Proteomes" id="UP000016801"/>
    </source>
</evidence>
<comment type="caution">
    <text evidence="2">The sequence shown here is derived from an EMBL/GenBank/DDBJ whole genome shotgun (WGS) entry which is preliminary data.</text>
</comment>
<sequence length="68" mass="7639">MYRRGSYPDQNFDTLSSRQVNALDELCRCDFIIEHRPGKLNLADGSSKTRPSVKKHGQKPNFAGADVT</sequence>
<dbReference type="VEuPathDB" id="FungiDB:CPUR_02873"/>
<protein>
    <submittedName>
        <fullName evidence="2">Uncharacterized protein</fullName>
    </submittedName>
</protein>
<gene>
    <name evidence="2" type="ORF">CPUR_02873</name>
</gene>
<feature type="region of interest" description="Disordered" evidence="1">
    <location>
        <begin position="40"/>
        <end position="68"/>
    </location>
</feature>
<reference evidence="2 3" key="1">
    <citation type="journal article" date="2013" name="PLoS Genet.">
        <title>Plant-symbiotic fungi as chemical engineers: Multi-genome analysis of the Clavicipitaceae reveals dynamics of alkaloid loci.</title>
        <authorList>
            <person name="Schardl C.L."/>
            <person name="Young C.A."/>
            <person name="Hesse U."/>
            <person name="Amyotte S.G."/>
            <person name="Andreeva K."/>
            <person name="Calie P.J."/>
            <person name="Fleetwood D.J."/>
            <person name="Haws D.C."/>
            <person name="Moore N."/>
            <person name="Oeser B."/>
            <person name="Panaccione D.G."/>
            <person name="Schweri K.K."/>
            <person name="Voisey C.R."/>
            <person name="Farman M.L."/>
            <person name="Jaromczyk J.W."/>
            <person name="Roe B.A."/>
            <person name="O'Sullivan D.M."/>
            <person name="Scott B."/>
            <person name="Tudzynski P."/>
            <person name="An Z."/>
            <person name="Arnaoudova E.G."/>
            <person name="Bullock C.T."/>
            <person name="Charlton N.D."/>
            <person name="Chen L."/>
            <person name="Cox M."/>
            <person name="Dinkins R.D."/>
            <person name="Florea S."/>
            <person name="Glenn A.E."/>
            <person name="Gordon A."/>
            <person name="Gueldener U."/>
            <person name="Harris D.R."/>
            <person name="Hollin W."/>
            <person name="Jaromczyk J."/>
            <person name="Johnson R.D."/>
            <person name="Khan A.K."/>
            <person name="Leistner E."/>
            <person name="Leuchtmann A."/>
            <person name="Li C."/>
            <person name="Liu J."/>
            <person name="Liu J."/>
            <person name="Liu M."/>
            <person name="Mace W."/>
            <person name="Machado C."/>
            <person name="Nagabhyru P."/>
            <person name="Pan J."/>
            <person name="Schmid J."/>
            <person name="Sugawara K."/>
            <person name="Steiner U."/>
            <person name="Takach J.E."/>
            <person name="Tanaka E."/>
            <person name="Webb J.S."/>
            <person name="Wilson E.V."/>
            <person name="Wiseman J.L."/>
            <person name="Yoshida R."/>
            <person name="Zeng Z."/>
        </authorList>
    </citation>
    <scope>NUCLEOTIDE SEQUENCE [LARGE SCALE GENOMIC DNA]</scope>
    <source>
        <strain evidence="2 3">20.1</strain>
    </source>
</reference>
<name>M1W0B9_CLAP2</name>
<accession>M1W0B9</accession>
<dbReference type="EMBL" id="CAGA01000012">
    <property type="protein sequence ID" value="CCE29181.1"/>
    <property type="molecule type" value="Genomic_DNA"/>
</dbReference>
<dbReference type="HOGENOM" id="CLU_2793793_0_0_1"/>
<dbReference type="Proteomes" id="UP000016801">
    <property type="component" value="Unassembled WGS sequence"/>
</dbReference>
<keyword evidence="3" id="KW-1185">Reference proteome</keyword>
<organism evidence="2 3">
    <name type="scientific">Claviceps purpurea (strain 20.1)</name>
    <name type="common">Ergot fungus</name>
    <name type="synonym">Sphacelia segetum</name>
    <dbReference type="NCBI Taxonomy" id="1111077"/>
    <lineage>
        <taxon>Eukaryota</taxon>
        <taxon>Fungi</taxon>
        <taxon>Dikarya</taxon>
        <taxon>Ascomycota</taxon>
        <taxon>Pezizomycotina</taxon>
        <taxon>Sordariomycetes</taxon>
        <taxon>Hypocreomycetidae</taxon>
        <taxon>Hypocreales</taxon>
        <taxon>Clavicipitaceae</taxon>
        <taxon>Claviceps</taxon>
    </lineage>
</organism>
<evidence type="ECO:0000256" key="1">
    <source>
        <dbReference type="SAM" id="MobiDB-lite"/>
    </source>
</evidence>
<proteinExistence type="predicted"/>
<evidence type="ECO:0000313" key="2">
    <source>
        <dbReference type="EMBL" id="CCE29181.1"/>
    </source>
</evidence>